<accession>A0A1I4ZT20</accession>
<dbReference type="EMBL" id="FOVD01000004">
    <property type="protein sequence ID" value="SFN53328.1"/>
    <property type="molecule type" value="Genomic_DNA"/>
</dbReference>
<dbReference type="RefSeq" id="WP_090025376.1">
    <property type="nucleotide sequence ID" value="NZ_FOVD01000004.1"/>
</dbReference>
<name>A0A1I4ZT20_CHROL</name>
<evidence type="ECO:0000313" key="1">
    <source>
        <dbReference type="EMBL" id="SFN53328.1"/>
    </source>
</evidence>
<keyword evidence="2" id="KW-1185">Reference proteome</keyword>
<dbReference type="OrthoDB" id="1264405at2"/>
<evidence type="ECO:0000313" key="2">
    <source>
        <dbReference type="Proteomes" id="UP000198769"/>
    </source>
</evidence>
<reference evidence="2" key="1">
    <citation type="submission" date="2016-10" db="EMBL/GenBank/DDBJ databases">
        <authorList>
            <person name="Varghese N."/>
            <person name="Submissions S."/>
        </authorList>
    </citation>
    <scope>NUCLEOTIDE SEQUENCE [LARGE SCALE GENOMIC DNA]</scope>
    <source>
        <strain evidence="2">DSM 25575</strain>
    </source>
</reference>
<protein>
    <recommendedName>
        <fullName evidence="3">Bacteriocin-type signal sequence-containing protein</fullName>
    </recommendedName>
</protein>
<dbReference type="AlphaFoldDB" id="A0A1I4ZT20"/>
<organism evidence="1 2">
    <name type="scientific">Chryseobacterium oleae</name>
    <dbReference type="NCBI Taxonomy" id="491207"/>
    <lineage>
        <taxon>Bacteria</taxon>
        <taxon>Pseudomonadati</taxon>
        <taxon>Bacteroidota</taxon>
        <taxon>Flavobacteriia</taxon>
        <taxon>Flavobacteriales</taxon>
        <taxon>Weeksellaceae</taxon>
        <taxon>Chryseobacterium group</taxon>
        <taxon>Chryseobacterium</taxon>
    </lineage>
</organism>
<gene>
    <name evidence="1" type="ORF">SAMN05421594_3206</name>
</gene>
<evidence type="ECO:0008006" key="3">
    <source>
        <dbReference type="Google" id="ProtNLM"/>
    </source>
</evidence>
<dbReference type="NCBIfam" id="NF047798">
    <property type="entry name" value="leader_Chryseo"/>
    <property type="match status" value="1"/>
</dbReference>
<proteinExistence type="predicted"/>
<sequence>MKNLKKISRDNLKSIKGGLRRCPENGECGGDQCCANGVCRPIAGAGPNTYYCTPPPMIDFTPQGY</sequence>
<dbReference type="Proteomes" id="UP000198769">
    <property type="component" value="Unassembled WGS sequence"/>
</dbReference>
<dbReference type="InterPro" id="IPR058074">
    <property type="entry name" value="Bacteriocin-like"/>
</dbReference>